<dbReference type="STRING" id="1882918.BCY86_01185"/>
<dbReference type="KEGG" id="pabo:BCY86_01185"/>
<dbReference type="InterPro" id="IPR035973">
    <property type="entry name" value="Cyt_c_oxidase_su3-like_sf"/>
</dbReference>
<dbReference type="GO" id="GO:0005886">
    <property type="term" value="C:plasma membrane"/>
    <property type="evidence" value="ECO:0007669"/>
    <property type="project" value="UniProtKB-SubCell"/>
</dbReference>
<keyword evidence="3 6" id="KW-0812">Transmembrane</keyword>
<feature type="transmembrane region" description="Helical" evidence="7">
    <location>
        <begin position="211"/>
        <end position="230"/>
    </location>
</feature>
<dbReference type="Gene3D" id="1.20.120.80">
    <property type="entry name" value="Cytochrome c oxidase, subunit III, four-helix bundle"/>
    <property type="match status" value="1"/>
</dbReference>
<dbReference type="InterPro" id="IPR013833">
    <property type="entry name" value="Cyt_c_oxidase_su3_a-hlx"/>
</dbReference>
<evidence type="ECO:0000256" key="5">
    <source>
        <dbReference type="ARBA" id="ARBA00023136"/>
    </source>
</evidence>
<name>A0A1L6MZ48_9BACT</name>
<feature type="transmembrane region" description="Helical" evidence="7">
    <location>
        <begin position="105"/>
        <end position="121"/>
    </location>
</feature>
<keyword evidence="10" id="KW-1185">Reference proteome</keyword>
<evidence type="ECO:0000256" key="3">
    <source>
        <dbReference type="ARBA" id="ARBA00022692"/>
    </source>
</evidence>
<evidence type="ECO:0000256" key="6">
    <source>
        <dbReference type="RuleBase" id="RU003376"/>
    </source>
</evidence>
<dbReference type="Proteomes" id="UP000185544">
    <property type="component" value="Chromosome"/>
</dbReference>
<dbReference type="CDD" id="cd02862">
    <property type="entry name" value="NorE_like"/>
    <property type="match status" value="1"/>
</dbReference>
<feature type="transmembrane region" description="Helical" evidence="7">
    <location>
        <begin position="32"/>
        <end position="55"/>
    </location>
</feature>
<proteinExistence type="inferred from homology"/>
<comment type="subcellular location">
    <subcellularLocation>
        <location evidence="6">Cell membrane</location>
        <topology evidence="6">Multi-pass membrane protein</topology>
    </subcellularLocation>
    <subcellularLocation>
        <location evidence="1">Membrane</location>
        <topology evidence="1">Multi-pass membrane protein</topology>
    </subcellularLocation>
</comment>
<dbReference type="PROSITE" id="PS50253">
    <property type="entry name" value="COX3"/>
    <property type="match status" value="1"/>
</dbReference>
<dbReference type="SUPFAM" id="SSF81452">
    <property type="entry name" value="Cytochrome c oxidase subunit III-like"/>
    <property type="match status" value="1"/>
</dbReference>
<keyword evidence="5 7" id="KW-0472">Membrane</keyword>
<evidence type="ECO:0000259" key="8">
    <source>
        <dbReference type="PROSITE" id="PS50253"/>
    </source>
</evidence>
<dbReference type="InterPro" id="IPR024791">
    <property type="entry name" value="Cyt_c/ubiquinol_Oxase_su3"/>
</dbReference>
<evidence type="ECO:0000313" key="10">
    <source>
        <dbReference type="Proteomes" id="UP000185544"/>
    </source>
</evidence>
<protein>
    <submittedName>
        <fullName evidence="9">Cytochrome C oxidase subunit III</fullName>
    </submittedName>
</protein>
<comment type="similarity">
    <text evidence="2 6">Belongs to the cytochrome c oxidase subunit 3 family.</text>
</comment>
<evidence type="ECO:0000313" key="9">
    <source>
        <dbReference type="EMBL" id="APS00823.1"/>
    </source>
</evidence>
<organism evidence="9 10">
    <name type="scientific">Pajaroellobacter abortibovis</name>
    <dbReference type="NCBI Taxonomy" id="1882918"/>
    <lineage>
        <taxon>Bacteria</taxon>
        <taxon>Pseudomonadati</taxon>
        <taxon>Myxococcota</taxon>
        <taxon>Polyangia</taxon>
        <taxon>Polyangiales</taxon>
        <taxon>Polyangiaceae</taxon>
    </lineage>
</organism>
<feature type="domain" description="Heme-copper oxidase subunit III family profile" evidence="8">
    <location>
        <begin position="31"/>
        <end position="231"/>
    </location>
</feature>
<evidence type="ECO:0000256" key="1">
    <source>
        <dbReference type="ARBA" id="ARBA00004141"/>
    </source>
</evidence>
<evidence type="ECO:0000256" key="7">
    <source>
        <dbReference type="SAM" id="Phobius"/>
    </source>
</evidence>
<dbReference type="PANTHER" id="PTHR11403:SF6">
    <property type="entry name" value="NITRIC OXIDE REDUCTASE SUBUNIT E"/>
    <property type="match status" value="1"/>
</dbReference>
<feature type="transmembrane region" description="Helical" evidence="7">
    <location>
        <begin position="165"/>
        <end position="190"/>
    </location>
</feature>
<evidence type="ECO:0000256" key="4">
    <source>
        <dbReference type="ARBA" id="ARBA00022989"/>
    </source>
</evidence>
<dbReference type="EMBL" id="CP016908">
    <property type="protein sequence ID" value="APS00823.1"/>
    <property type="molecule type" value="Genomic_DNA"/>
</dbReference>
<dbReference type="GO" id="GO:0004129">
    <property type="term" value="F:cytochrome-c oxidase activity"/>
    <property type="evidence" value="ECO:0007669"/>
    <property type="project" value="InterPro"/>
</dbReference>
<dbReference type="InterPro" id="IPR000298">
    <property type="entry name" value="Cyt_c_oxidase-like_su3"/>
</dbReference>
<reference evidence="9 10" key="1">
    <citation type="submission" date="2016-08" db="EMBL/GenBank/DDBJ databases">
        <title>Identification and validation of antigenic proteins from Pajaroellobacter abortibovis using de-novo genome sequence assembly and reverse vaccinology.</title>
        <authorList>
            <person name="Welly B.T."/>
            <person name="Miller M.R."/>
            <person name="Stott J.L."/>
            <person name="Blanchard M.T."/>
            <person name="Islas-Trejo A.D."/>
            <person name="O'Rourke S.M."/>
            <person name="Young A.E."/>
            <person name="Medrano J.F."/>
            <person name="Van Eenennaam A.L."/>
        </authorList>
    </citation>
    <scope>NUCLEOTIDE SEQUENCE [LARGE SCALE GENOMIC DNA]</scope>
    <source>
        <strain evidence="9 10">BTF92-0548A/99-0131</strain>
    </source>
</reference>
<dbReference type="OrthoDB" id="9810850at2"/>
<dbReference type="Pfam" id="PF00510">
    <property type="entry name" value="COX3"/>
    <property type="match status" value="2"/>
</dbReference>
<evidence type="ECO:0000256" key="2">
    <source>
        <dbReference type="ARBA" id="ARBA00010581"/>
    </source>
</evidence>
<dbReference type="AlphaFoldDB" id="A0A1L6MZ48"/>
<dbReference type="PANTHER" id="PTHR11403">
    <property type="entry name" value="CYTOCHROME C OXIDASE SUBUNIT III"/>
    <property type="match status" value="1"/>
</dbReference>
<gene>
    <name evidence="9" type="ORF">BCY86_01185</name>
</gene>
<dbReference type="GO" id="GO:0019646">
    <property type="term" value="P:aerobic electron transport chain"/>
    <property type="evidence" value="ECO:0007669"/>
    <property type="project" value="InterPro"/>
</dbReference>
<keyword evidence="4 7" id="KW-1133">Transmembrane helix</keyword>
<feature type="transmembrane region" description="Helical" evidence="7">
    <location>
        <begin position="75"/>
        <end position="93"/>
    </location>
</feature>
<accession>A0A1L6MZ48</accession>
<sequence length="231" mass="26391">MPPTQGEHAHEHPKWLAHHFDTPFQQFDAAKLGMWVFIVTEVLMLGGLFVAYALYRSHETSVFVAAHHCLDKTFGVTNTVVLLLSSLTAALAVRSAQVGERSKTSLYLVITLLCACIFLGIKCMEYSHKVHEGLLPGHYFGHPYFDLNQTAHWYESLPARASMFFGLYFMMTGLHGLHVLIGMGILIWVLRRNIRGDFDRNYFTAVDIGALYWHLVDLVWIYLFPLLYLIE</sequence>